<keyword evidence="4" id="KW-0677">Repeat</keyword>
<keyword evidence="8" id="KW-1185">Reference proteome</keyword>
<evidence type="ECO:0000256" key="6">
    <source>
        <dbReference type="ARBA" id="ARBA00023315"/>
    </source>
</evidence>
<protein>
    <submittedName>
        <fullName evidence="7">UDP-3-O-[3-hydroxymyristoyl] glucosamine N-acyltransferase</fullName>
    </submittedName>
</protein>
<evidence type="ECO:0000313" key="8">
    <source>
        <dbReference type="Proteomes" id="UP000027100"/>
    </source>
</evidence>
<evidence type="ECO:0000256" key="2">
    <source>
        <dbReference type="ARBA" id="ARBA00022556"/>
    </source>
</evidence>
<dbReference type="Proteomes" id="UP000027100">
    <property type="component" value="Unassembled WGS sequence"/>
</dbReference>
<keyword evidence="5" id="KW-0443">Lipid metabolism</keyword>
<dbReference type="Gene3D" id="3.40.1390.10">
    <property type="entry name" value="MurE/MurF, N-terminal domain"/>
    <property type="match status" value="1"/>
</dbReference>
<dbReference type="InterPro" id="IPR018357">
    <property type="entry name" value="Hexapep_transf_CS"/>
</dbReference>
<dbReference type="InterPro" id="IPR007691">
    <property type="entry name" value="LpxD"/>
</dbReference>
<evidence type="ECO:0000256" key="4">
    <source>
        <dbReference type="ARBA" id="ARBA00022737"/>
    </source>
</evidence>
<dbReference type="NCBIfam" id="NF002060">
    <property type="entry name" value="PRK00892.1"/>
    <property type="match status" value="1"/>
</dbReference>
<proteinExistence type="predicted"/>
<dbReference type="CDD" id="cd03352">
    <property type="entry name" value="LbH_LpxD"/>
    <property type="match status" value="1"/>
</dbReference>
<dbReference type="AlphaFoldDB" id="A0A062VI44"/>
<gene>
    <name evidence="7" type="ORF">HPO_13702</name>
</gene>
<dbReference type="GO" id="GO:0009245">
    <property type="term" value="P:lipid A biosynthetic process"/>
    <property type="evidence" value="ECO:0007669"/>
    <property type="project" value="UniProtKB-KW"/>
</dbReference>
<dbReference type="PANTHER" id="PTHR43378:SF2">
    <property type="entry name" value="UDP-3-O-ACYLGLUCOSAMINE N-ACYLTRANSFERASE 1, MITOCHONDRIAL-RELATED"/>
    <property type="match status" value="1"/>
</dbReference>
<evidence type="ECO:0000256" key="5">
    <source>
        <dbReference type="ARBA" id="ARBA00023098"/>
    </source>
</evidence>
<dbReference type="GO" id="GO:0016020">
    <property type="term" value="C:membrane"/>
    <property type="evidence" value="ECO:0007669"/>
    <property type="project" value="GOC"/>
</dbReference>
<dbReference type="GO" id="GO:0016410">
    <property type="term" value="F:N-acyltransferase activity"/>
    <property type="evidence" value="ECO:0007669"/>
    <property type="project" value="InterPro"/>
</dbReference>
<reference evidence="7 8" key="1">
    <citation type="journal article" date="2014" name="Antonie Van Leeuwenhoek">
        <title>Hyphomonas beringensis sp. nov. and Hyphomonas chukchiensis sp. nov., isolated from surface seawater of the Bering Sea and Chukchi Sea.</title>
        <authorList>
            <person name="Li C."/>
            <person name="Lai Q."/>
            <person name="Li G."/>
            <person name="Dong C."/>
            <person name="Wang J."/>
            <person name="Liao Y."/>
            <person name="Shao Z."/>
        </authorList>
    </citation>
    <scope>NUCLEOTIDE SEQUENCE [LARGE SCALE GENOMIC DNA]</scope>
    <source>
        <strain evidence="7 8">PS728</strain>
    </source>
</reference>
<dbReference type="Gene3D" id="2.160.10.10">
    <property type="entry name" value="Hexapeptide repeat proteins"/>
    <property type="match status" value="1"/>
</dbReference>
<keyword evidence="2" id="KW-0441">Lipid A biosynthesis</keyword>
<dbReference type="InterPro" id="IPR001451">
    <property type="entry name" value="Hexapep"/>
</dbReference>
<evidence type="ECO:0000313" key="7">
    <source>
        <dbReference type="EMBL" id="KCZ97724.1"/>
    </source>
</evidence>
<keyword evidence="1" id="KW-0444">Lipid biosynthesis</keyword>
<dbReference type="NCBIfam" id="TIGR01853">
    <property type="entry name" value="lipid_A_lpxD"/>
    <property type="match status" value="1"/>
</dbReference>
<dbReference type="STRING" id="1280954.HPO_13702"/>
<dbReference type="InterPro" id="IPR011004">
    <property type="entry name" value="Trimer_LpxA-like_sf"/>
</dbReference>
<sequence>MTLGEIAGRTSATLTGDAGLAISGIASAANAKAAEIAFLDGDGKTPPTLSPHLKAVFANPAMKAFVPEGVAVLETPFPRHAHSVVASALFRPRHLTGYGAEPISSLAQIHPDAVVQPGAVIGPGAAIGEGAVIGPAAVIGAGVQIGCNTTIGANASIHCALVGDHVTVLAGARIGETGFGVLVGPSGAEDAPHFGRVIIQDHVTLGANSCVDRGVFEDTIIGERTKIDNLCQIAHNVILGRGVIVAAFGGISGSVRVGDGSMLGGRVGIADHVQVGERVSLAASAGLFRDVDSGETWGGTPAKPIRQWMREVAWLQKQANPKKSG</sequence>
<dbReference type="EMBL" id="ARYM01000016">
    <property type="protein sequence ID" value="KCZ97724.1"/>
    <property type="molecule type" value="Genomic_DNA"/>
</dbReference>
<keyword evidence="3 7" id="KW-0808">Transferase</keyword>
<evidence type="ECO:0000256" key="1">
    <source>
        <dbReference type="ARBA" id="ARBA00022516"/>
    </source>
</evidence>
<evidence type="ECO:0000256" key="3">
    <source>
        <dbReference type="ARBA" id="ARBA00022679"/>
    </source>
</evidence>
<comment type="caution">
    <text evidence="7">The sequence shown here is derived from an EMBL/GenBank/DDBJ whole genome shotgun (WGS) entry which is preliminary data.</text>
</comment>
<dbReference type="PANTHER" id="PTHR43378">
    <property type="entry name" value="UDP-3-O-ACYLGLUCOSAMINE N-ACYLTRANSFERASE"/>
    <property type="match status" value="1"/>
</dbReference>
<organism evidence="7 8">
    <name type="scientific">Hyphomonas polymorpha PS728</name>
    <dbReference type="NCBI Taxonomy" id="1280954"/>
    <lineage>
        <taxon>Bacteria</taxon>
        <taxon>Pseudomonadati</taxon>
        <taxon>Pseudomonadota</taxon>
        <taxon>Alphaproteobacteria</taxon>
        <taxon>Hyphomonadales</taxon>
        <taxon>Hyphomonadaceae</taxon>
        <taxon>Hyphomonas</taxon>
    </lineage>
</organism>
<dbReference type="PROSITE" id="PS00101">
    <property type="entry name" value="HEXAPEP_TRANSFERASES"/>
    <property type="match status" value="1"/>
</dbReference>
<dbReference type="SUPFAM" id="SSF51161">
    <property type="entry name" value="Trimeric LpxA-like enzymes"/>
    <property type="match status" value="1"/>
</dbReference>
<keyword evidence="6 7" id="KW-0012">Acyltransferase</keyword>
<dbReference type="PATRIC" id="fig|1280954.3.peg.2774"/>
<dbReference type="eggNOG" id="COG1044">
    <property type="taxonomic scope" value="Bacteria"/>
</dbReference>
<dbReference type="Pfam" id="PF00132">
    <property type="entry name" value="Hexapep"/>
    <property type="match status" value="2"/>
</dbReference>
<accession>A0A062VI44</accession>
<name>A0A062VI44_9PROT</name>